<dbReference type="EMBL" id="LR743505">
    <property type="protein sequence ID" value="CAA2108951.1"/>
    <property type="molecule type" value="Genomic_DNA"/>
</dbReference>
<evidence type="ECO:0000313" key="1">
    <source>
        <dbReference type="EMBL" id="CAA2108951.1"/>
    </source>
</evidence>
<accession>A0A679JIY0</accession>
<keyword evidence="1" id="KW-0614">Plasmid</keyword>
<protein>
    <submittedName>
        <fullName evidence="1">Uncharacterized protein</fullName>
    </submittedName>
</protein>
<dbReference type="AlphaFoldDB" id="A0A679JIY0"/>
<gene>
    <name evidence="1" type="ORF">MBUL_04444</name>
</gene>
<name>A0A679JIY0_9HYPH</name>
<organism evidence="1">
    <name type="scientific">Methylobacterium bullatum</name>
    <dbReference type="NCBI Taxonomy" id="570505"/>
    <lineage>
        <taxon>Bacteria</taxon>
        <taxon>Pseudomonadati</taxon>
        <taxon>Pseudomonadota</taxon>
        <taxon>Alphaproteobacteria</taxon>
        <taxon>Hyphomicrobiales</taxon>
        <taxon>Methylobacteriaceae</taxon>
        <taxon>Methylobacterium</taxon>
    </lineage>
</organism>
<geneLocation type="plasmid" evidence="1">
    <name>2</name>
</geneLocation>
<sequence length="55" mass="6418">MTTPLFIDHVKIRLEPELRQALTDRARSEKTTVSEMLRRELRTLVRQGQAPEGRS</sequence>
<proteinExistence type="predicted"/>
<reference evidence="1" key="1">
    <citation type="submission" date="2019-12" db="EMBL/GenBank/DDBJ databases">
        <authorList>
            <person name="Cremers G."/>
        </authorList>
    </citation>
    <scope>NUCLEOTIDE SEQUENCE</scope>
    <source>
        <strain evidence="1">Mbul1</strain>
        <plasmid evidence="1">2</plasmid>
    </source>
</reference>